<sequence>MVRIAEPPACPARIGGARPRARHNRGVAHPKPPLDPVVRRLPPPPPRAARRTGPDPFPPHRLVPLSGHAPEDVVVDANGRLLCGVDDGRILRIDPVTGAEETLATTGGRPLGLEVCPDHAVLVCDAYRGLLRLDPGTGALATVVDSVDGTPLRFCSNATIARDGTIWFTQSSTRHDLDRYIGAVLEHRGSGRLLRRDPDGTVHVVLDGLHFPNGVTLTEDETAVLFVETDGYRLTRVPVEAPDAPEVLLDNLPGMPDNVSRAHGGRLWIAMVTPRNRLLDRLGTTPPWLRKLLWRLPTRLLTMPGRTTWVLCVGEDGRILHDLQADDVDFHMVTGVAEHDGGVYLGSLDRSGILVLDPP</sequence>
<feature type="compositionally biased region" description="Pro residues" evidence="1">
    <location>
        <begin position="30"/>
        <end position="47"/>
    </location>
</feature>
<evidence type="ECO:0000313" key="4">
    <source>
        <dbReference type="Proteomes" id="UP001275440"/>
    </source>
</evidence>
<feature type="compositionally biased region" description="Basic residues" evidence="1">
    <location>
        <begin position="19"/>
        <end position="28"/>
    </location>
</feature>
<dbReference type="InterPro" id="IPR011042">
    <property type="entry name" value="6-blade_b-propeller_TolB-like"/>
</dbReference>
<dbReference type="PANTHER" id="PTHR10426:SF88">
    <property type="entry name" value="ADIPOCYTE PLASMA MEMBRANE-ASSOCIATED PROTEIN HEMOMUCIN-RELATED"/>
    <property type="match status" value="1"/>
</dbReference>
<organism evidence="3 4">
    <name type="scientific">Rhodococcus zopfii</name>
    <dbReference type="NCBI Taxonomy" id="43772"/>
    <lineage>
        <taxon>Bacteria</taxon>
        <taxon>Bacillati</taxon>
        <taxon>Actinomycetota</taxon>
        <taxon>Actinomycetes</taxon>
        <taxon>Mycobacteriales</taxon>
        <taxon>Nocardiaceae</taxon>
        <taxon>Rhodococcus</taxon>
    </lineage>
</organism>
<evidence type="ECO:0000313" key="3">
    <source>
        <dbReference type="EMBL" id="MDV2475421.1"/>
    </source>
</evidence>
<protein>
    <submittedName>
        <fullName evidence="3">SMP-30/gluconolactonase/LRE family protein</fullName>
    </submittedName>
</protein>
<keyword evidence="4" id="KW-1185">Reference proteome</keyword>
<dbReference type="Proteomes" id="UP001275440">
    <property type="component" value="Unassembled WGS sequence"/>
</dbReference>
<dbReference type="SUPFAM" id="SSF63829">
    <property type="entry name" value="Calcium-dependent phosphotriesterase"/>
    <property type="match status" value="1"/>
</dbReference>
<proteinExistence type="predicted"/>
<dbReference type="Pfam" id="PF08450">
    <property type="entry name" value="SGL"/>
    <property type="match status" value="1"/>
</dbReference>
<feature type="domain" description="SMP-30/Gluconolactonase/LRE-like region" evidence="2">
    <location>
        <begin position="84"/>
        <end position="273"/>
    </location>
</feature>
<dbReference type="Gene3D" id="2.120.10.30">
    <property type="entry name" value="TolB, C-terminal domain"/>
    <property type="match status" value="1"/>
</dbReference>
<name>A0ABU3WN65_9NOCA</name>
<reference evidence="3 4" key="1">
    <citation type="submission" date="2019-10" db="EMBL/GenBank/DDBJ databases">
        <title>Draft Genome Assembly of Rhodococcus zopfii DSM44189.</title>
        <authorList>
            <person name="Sutton J.M."/>
            <person name="Akob D.M."/>
            <person name="Bushman T.J."/>
        </authorList>
    </citation>
    <scope>NUCLEOTIDE SEQUENCE [LARGE SCALE GENOMIC DNA]</scope>
    <source>
        <strain evidence="3 4">DSM 44189</strain>
    </source>
</reference>
<evidence type="ECO:0000256" key="1">
    <source>
        <dbReference type="SAM" id="MobiDB-lite"/>
    </source>
</evidence>
<gene>
    <name evidence="3" type="ORF">F8M49_08430</name>
</gene>
<feature type="region of interest" description="Disordered" evidence="1">
    <location>
        <begin position="1"/>
        <end position="57"/>
    </location>
</feature>
<dbReference type="EMBL" id="WBMO01000001">
    <property type="protein sequence ID" value="MDV2475421.1"/>
    <property type="molecule type" value="Genomic_DNA"/>
</dbReference>
<evidence type="ECO:0000259" key="2">
    <source>
        <dbReference type="Pfam" id="PF08450"/>
    </source>
</evidence>
<dbReference type="InterPro" id="IPR013658">
    <property type="entry name" value="SGL"/>
</dbReference>
<comment type="caution">
    <text evidence="3">The sequence shown here is derived from an EMBL/GenBank/DDBJ whole genome shotgun (WGS) entry which is preliminary data.</text>
</comment>
<accession>A0ABU3WN65</accession>
<dbReference type="PANTHER" id="PTHR10426">
    <property type="entry name" value="STRICTOSIDINE SYNTHASE-RELATED"/>
    <property type="match status" value="1"/>
</dbReference>